<protein>
    <recommendedName>
        <fullName evidence="4">histidine kinase</fullName>
        <ecNumber evidence="4">2.7.13.3</ecNumber>
    </recommendedName>
</protein>
<dbReference type="InterPro" id="IPR000014">
    <property type="entry name" value="PAS"/>
</dbReference>
<comment type="subcellular location">
    <subcellularLocation>
        <location evidence="3">Cell membrane</location>
    </subcellularLocation>
</comment>
<keyword evidence="9" id="KW-0472">Membrane</keyword>
<dbReference type="AlphaFoldDB" id="A0A7Y9RXG8"/>
<dbReference type="SUPFAM" id="SSF55874">
    <property type="entry name" value="ATPase domain of HSP90 chaperone/DNA topoisomerase II/histidine kinase"/>
    <property type="match status" value="1"/>
</dbReference>
<evidence type="ECO:0000259" key="12">
    <source>
        <dbReference type="PROSITE" id="PS50112"/>
    </source>
</evidence>
<dbReference type="PROSITE" id="PS50113">
    <property type="entry name" value="PAC"/>
    <property type="match status" value="1"/>
</dbReference>
<evidence type="ECO:0000313" key="15">
    <source>
        <dbReference type="Proteomes" id="UP000544110"/>
    </source>
</evidence>
<dbReference type="SUPFAM" id="SSF47384">
    <property type="entry name" value="Homodimeric domain of signal transducing histidine kinase"/>
    <property type="match status" value="1"/>
</dbReference>
<accession>A0A7Y9RXG8</accession>
<evidence type="ECO:0000256" key="2">
    <source>
        <dbReference type="ARBA" id="ARBA00001968"/>
    </source>
</evidence>
<dbReference type="Proteomes" id="UP000544110">
    <property type="component" value="Unassembled WGS sequence"/>
</dbReference>
<dbReference type="NCBIfam" id="TIGR00229">
    <property type="entry name" value="sensory_box"/>
    <property type="match status" value="1"/>
</dbReference>
<evidence type="ECO:0000256" key="1">
    <source>
        <dbReference type="ARBA" id="ARBA00000085"/>
    </source>
</evidence>
<dbReference type="PRINTS" id="PR00344">
    <property type="entry name" value="BCTRLSENSOR"/>
</dbReference>
<feature type="domain" description="PAS" evidence="12">
    <location>
        <begin position="46"/>
        <end position="100"/>
    </location>
</feature>
<dbReference type="CDD" id="cd00082">
    <property type="entry name" value="HisKA"/>
    <property type="match status" value="1"/>
</dbReference>
<keyword evidence="5" id="KW-0597">Phosphoprotein</keyword>
<dbReference type="Pfam" id="PF00512">
    <property type="entry name" value="HisKA"/>
    <property type="match status" value="1"/>
</dbReference>
<comment type="caution">
    <text evidence="14">The sequence shown here is derived from an EMBL/GenBank/DDBJ whole genome shotgun (WGS) entry which is preliminary data.</text>
</comment>
<dbReference type="PANTHER" id="PTHR43711">
    <property type="entry name" value="TWO-COMPONENT HISTIDINE KINASE"/>
    <property type="match status" value="1"/>
</dbReference>
<dbReference type="InterPro" id="IPR000700">
    <property type="entry name" value="PAS-assoc_C"/>
</dbReference>
<keyword evidence="6" id="KW-0808">Transferase</keyword>
<dbReference type="SMART" id="SM00086">
    <property type="entry name" value="PAC"/>
    <property type="match status" value="1"/>
</dbReference>
<dbReference type="PROSITE" id="PS50109">
    <property type="entry name" value="HIS_KIN"/>
    <property type="match status" value="1"/>
</dbReference>
<evidence type="ECO:0000256" key="4">
    <source>
        <dbReference type="ARBA" id="ARBA00012438"/>
    </source>
</evidence>
<evidence type="ECO:0000313" key="14">
    <source>
        <dbReference type="EMBL" id="NYG56553.1"/>
    </source>
</evidence>
<dbReference type="InterPro" id="IPR035965">
    <property type="entry name" value="PAS-like_dom_sf"/>
</dbReference>
<dbReference type="Gene3D" id="3.30.565.10">
    <property type="entry name" value="Histidine kinase-like ATPase, C-terminal domain"/>
    <property type="match status" value="1"/>
</dbReference>
<dbReference type="CDD" id="cd00130">
    <property type="entry name" value="PAS"/>
    <property type="match status" value="1"/>
</dbReference>
<dbReference type="EMBL" id="JACCAC010000001">
    <property type="protein sequence ID" value="NYG56553.1"/>
    <property type="molecule type" value="Genomic_DNA"/>
</dbReference>
<evidence type="ECO:0000256" key="7">
    <source>
        <dbReference type="ARBA" id="ARBA00022777"/>
    </source>
</evidence>
<evidence type="ECO:0000259" key="13">
    <source>
        <dbReference type="PROSITE" id="PS50113"/>
    </source>
</evidence>
<dbReference type="InterPro" id="IPR003594">
    <property type="entry name" value="HATPase_dom"/>
</dbReference>
<comment type="catalytic activity">
    <reaction evidence="1">
        <text>ATP + protein L-histidine = ADP + protein N-phospho-L-histidine.</text>
        <dbReference type="EC" id="2.7.13.3"/>
    </reaction>
</comment>
<gene>
    <name evidence="14" type="ORF">BJ989_002857</name>
</gene>
<dbReference type="SMART" id="SM00387">
    <property type="entry name" value="HATPase_c"/>
    <property type="match status" value="1"/>
</dbReference>
<keyword evidence="15" id="KW-1185">Reference proteome</keyword>
<reference evidence="14 15" key="1">
    <citation type="submission" date="2020-07" db="EMBL/GenBank/DDBJ databases">
        <title>Sequencing the genomes of 1000 actinobacteria strains.</title>
        <authorList>
            <person name="Klenk H.-P."/>
        </authorList>
    </citation>
    <scope>NUCLEOTIDE SEQUENCE [LARGE SCALE GENOMIC DNA]</scope>
    <source>
        <strain evidence="14 15">DSM 24552</strain>
    </source>
</reference>
<dbReference type="EC" id="2.7.13.3" evidence="4"/>
<dbReference type="Pfam" id="PF08448">
    <property type="entry name" value="PAS_4"/>
    <property type="match status" value="1"/>
</dbReference>
<dbReference type="GO" id="GO:0005886">
    <property type="term" value="C:plasma membrane"/>
    <property type="evidence" value="ECO:0007669"/>
    <property type="project" value="UniProtKB-SubCell"/>
</dbReference>
<dbReference type="InterPro" id="IPR050736">
    <property type="entry name" value="Sensor_HK_Regulatory"/>
</dbReference>
<feature type="domain" description="PAC" evidence="13">
    <location>
        <begin position="129"/>
        <end position="181"/>
    </location>
</feature>
<dbReference type="Gene3D" id="3.30.450.20">
    <property type="entry name" value="PAS domain"/>
    <property type="match status" value="1"/>
</dbReference>
<keyword evidence="10" id="KW-0175">Coiled coil</keyword>
<dbReference type="PANTHER" id="PTHR43711:SF1">
    <property type="entry name" value="HISTIDINE KINASE 1"/>
    <property type="match status" value="1"/>
</dbReference>
<dbReference type="InterPro" id="IPR001610">
    <property type="entry name" value="PAC"/>
</dbReference>
<evidence type="ECO:0000256" key="8">
    <source>
        <dbReference type="ARBA" id="ARBA00023012"/>
    </source>
</evidence>
<dbReference type="Gene3D" id="1.10.287.130">
    <property type="match status" value="1"/>
</dbReference>
<feature type="domain" description="Histidine kinase" evidence="11">
    <location>
        <begin position="206"/>
        <end position="425"/>
    </location>
</feature>
<evidence type="ECO:0000256" key="10">
    <source>
        <dbReference type="SAM" id="Coils"/>
    </source>
</evidence>
<dbReference type="Pfam" id="PF02518">
    <property type="entry name" value="HATPase_c"/>
    <property type="match status" value="1"/>
</dbReference>
<keyword evidence="7" id="KW-0418">Kinase</keyword>
<dbReference type="PROSITE" id="PS50112">
    <property type="entry name" value="PAS"/>
    <property type="match status" value="1"/>
</dbReference>
<dbReference type="GO" id="GO:0005509">
    <property type="term" value="F:calcium ion binding"/>
    <property type="evidence" value="ECO:0007669"/>
    <property type="project" value="UniProtKB-ARBA"/>
</dbReference>
<comment type="cofactor">
    <cofactor evidence="2">
        <name>a divalent metal cation</name>
        <dbReference type="ChEBI" id="CHEBI:60240"/>
    </cofactor>
</comment>
<evidence type="ECO:0000256" key="9">
    <source>
        <dbReference type="ARBA" id="ARBA00023136"/>
    </source>
</evidence>
<dbReference type="GO" id="GO:0000155">
    <property type="term" value="F:phosphorelay sensor kinase activity"/>
    <property type="evidence" value="ECO:0007669"/>
    <property type="project" value="InterPro"/>
</dbReference>
<evidence type="ECO:0000259" key="11">
    <source>
        <dbReference type="PROSITE" id="PS50109"/>
    </source>
</evidence>
<dbReference type="InterPro" id="IPR036890">
    <property type="entry name" value="HATPase_C_sf"/>
</dbReference>
<evidence type="ECO:0000256" key="6">
    <source>
        <dbReference type="ARBA" id="ARBA00022679"/>
    </source>
</evidence>
<dbReference type="InterPro" id="IPR036097">
    <property type="entry name" value="HisK_dim/P_sf"/>
</dbReference>
<proteinExistence type="predicted"/>
<dbReference type="InterPro" id="IPR004358">
    <property type="entry name" value="Sig_transdc_His_kin-like_C"/>
</dbReference>
<feature type="coiled-coil region" evidence="10">
    <location>
        <begin position="29"/>
        <end position="56"/>
    </location>
</feature>
<dbReference type="CDD" id="cd00075">
    <property type="entry name" value="HATPase"/>
    <property type="match status" value="1"/>
</dbReference>
<dbReference type="FunFam" id="1.10.287.130:FF:000001">
    <property type="entry name" value="Two-component sensor histidine kinase"/>
    <property type="match status" value="1"/>
</dbReference>
<organism evidence="14 15">
    <name type="scientific">Nocardioides perillae</name>
    <dbReference type="NCBI Taxonomy" id="1119534"/>
    <lineage>
        <taxon>Bacteria</taxon>
        <taxon>Bacillati</taxon>
        <taxon>Actinomycetota</taxon>
        <taxon>Actinomycetes</taxon>
        <taxon>Propionibacteriales</taxon>
        <taxon>Nocardioidaceae</taxon>
        <taxon>Nocardioides</taxon>
    </lineage>
</organism>
<dbReference type="SMART" id="SM00091">
    <property type="entry name" value="PAS"/>
    <property type="match status" value="1"/>
</dbReference>
<evidence type="ECO:0000256" key="5">
    <source>
        <dbReference type="ARBA" id="ARBA00022553"/>
    </source>
</evidence>
<sequence>MGALPAWAVVAVLALLLGLAVVATGARALSRALRRLRSATAEADAARERAERLLACSAGTAILACDVDGTVQLANPGAVDAFGHPAADLVGRSVAFVVAPGELADQAAALGTTPDLRSVLAACARTPGARREWILRRADGEARVHAVAVAPMTGAAGRLVGFVVTTDDVTDRVRAEEARVLAYLAEHEAARRLREADGVKDTLVATVSHELRTPITNITGFTEMLAEGDFGELTAAQASAVQRITDNSRRLLALVDDLLALARLEAGLVSPETRLLDLRVVVEEAAAASRTALRGRGPAVRLDVGLASSWVEGDPEALREVVVALLDNAAKFTPGDDPVVVRLATAGDEVVLTVADRGLGIPADEVARVTERFFRARNAWDRAVQGTGLGLAVVAAQVARHAGRVEVASVEGEGTTVAVVLPRAAGPTGTPAGRGDGPGAAGVPVAPDHPAYTAAAGDFEVPHAPRHRA</sequence>
<dbReference type="SUPFAM" id="SSF55785">
    <property type="entry name" value="PYP-like sensor domain (PAS domain)"/>
    <property type="match status" value="1"/>
</dbReference>
<dbReference type="SMART" id="SM00388">
    <property type="entry name" value="HisKA"/>
    <property type="match status" value="1"/>
</dbReference>
<dbReference type="FunFam" id="3.30.565.10:FF:000006">
    <property type="entry name" value="Sensor histidine kinase WalK"/>
    <property type="match status" value="1"/>
</dbReference>
<dbReference type="RefSeq" id="WP_179518786.1">
    <property type="nucleotide sequence ID" value="NZ_JACCAC010000001.1"/>
</dbReference>
<evidence type="ECO:0000256" key="3">
    <source>
        <dbReference type="ARBA" id="ARBA00004236"/>
    </source>
</evidence>
<keyword evidence="8" id="KW-0902">Two-component regulatory system</keyword>
<name>A0A7Y9RXG8_9ACTN</name>
<dbReference type="InterPro" id="IPR003661">
    <property type="entry name" value="HisK_dim/P_dom"/>
</dbReference>
<dbReference type="InterPro" id="IPR005467">
    <property type="entry name" value="His_kinase_dom"/>
</dbReference>
<dbReference type="InterPro" id="IPR013656">
    <property type="entry name" value="PAS_4"/>
</dbReference>